<gene>
    <name evidence="4" type="ORF">HMN09_00463600</name>
</gene>
<dbReference type="Proteomes" id="UP000613580">
    <property type="component" value="Unassembled WGS sequence"/>
</dbReference>
<proteinExistence type="predicted"/>
<feature type="region of interest" description="Disordered" evidence="2">
    <location>
        <begin position="201"/>
        <end position="239"/>
    </location>
</feature>
<dbReference type="InterPro" id="IPR007518">
    <property type="entry name" value="MINDY"/>
</dbReference>
<dbReference type="GO" id="GO:0005829">
    <property type="term" value="C:cytosol"/>
    <property type="evidence" value="ECO:0007669"/>
    <property type="project" value="TreeGrafter"/>
</dbReference>
<dbReference type="PANTHER" id="PTHR18063:SF6">
    <property type="entry name" value="UBIQUITIN CARBOXYL-TERMINAL HYDROLASE"/>
    <property type="match status" value="1"/>
</dbReference>
<dbReference type="GO" id="GO:0071944">
    <property type="term" value="C:cell periphery"/>
    <property type="evidence" value="ECO:0007669"/>
    <property type="project" value="TreeGrafter"/>
</dbReference>
<comment type="caution">
    <text evidence="4">The sequence shown here is derived from an EMBL/GenBank/DDBJ whole genome shotgun (WGS) entry which is preliminary data.</text>
</comment>
<keyword evidence="5" id="KW-1185">Reference proteome</keyword>
<evidence type="ECO:0000259" key="3">
    <source>
        <dbReference type="Pfam" id="PF04424"/>
    </source>
</evidence>
<feature type="region of interest" description="Disordered" evidence="2">
    <location>
        <begin position="1"/>
        <end position="26"/>
    </location>
</feature>
<reference evidence="4" key="1">
    <citation type="submission" date="2020-05" db="EMBL/GenBank/DDBJ databases">
        <title>Mycena genomes resolve the evolution of fungal bioluminescence.</title>
        <authorList>
            <person name="Tsai I.J."/>
        </authorList>
    </citation>
    <scope>NUCLEOTIDE SEQUENCE</scope>
    <source>
        <strain evidence="4">110903Hualien_Pintung</strain>
    </source>
</reference>
<name>A0A8H6WJK9_MYCCL</name>
<dbReference type="GO" id="GO:0016807">
    <property type="term" value="F:cysteine-type carboxypeptidase activity"/>
    <property type="evidence" value="ECO:0007669"/>
    <property type="project" value="TreeGrafter"/>
</dbReference>
<evidence type="ECO:0000256" key="2">
    <source>
        <dbReference type="SAM" id="MobiDB-lite"/>
    </source>
</evidence>
<dbReference type="EMBL" id="JACAZE010000005">
    <property type="protein sequence ID" value="KAF7317283.1"/>
    <property type="molecule type" value="Genomic_DNA"/>
</dbReference>
<evidence type="ECO:0000256" key="1">
    <source>
        <dbReference type="SAM" id="Coils"/>
    </source>
</evidence>
<evidence type="ECO:0000313" key="4">
    <source>
        <dbReference type="EMBL" id="KAF7317283.1"/>
    </source>
</evidence>
<dbReference type="GO" id="GO:1990380">
    <property type="term" value="F:K48-linked deubiquitinase activity"/>
    <property type="evidence" value="ECO:0007669"/>
    <property type="project" value="InterPro"/>
</dbReference>
<dbReference type="GO" id="GO:0071108">
    <property type="term" value="P:protein K48-linked deubiquitination"/>
    <property type="evidence" value="ECO:0007669"/>
    <property type="project" value="TreeGrafter"/>
</dbReference>
<keyword evidence="1" id="KW-0175">Coiled coil</keyword>
<evidence type="ECO:0000313" key="5">
    <source>
        <dbReference type="Proteomes" id="UP000613580"/>
    </source>
</evidence>
<organism evidence="4 5">
    <name type="scientific">Mycena chlorophos</name>
    <name type="common">Agaric fungus</name>
    <name type="synonym">Agaricus chlorophos</name>
    <dbReference type="NCBI Taxonomy" id="658473"/>
    <lineage>
        <taxon>Eukaryota</taxon>
        <taxon>Fungi</taxon>
        <taxon>Dikarya</taxon>
        <taxon>Basidiomycota</taxon>
        <taxon>Agaricomycotina</taxon>
        <taxon>Agaricomycetes</taxon>
        <taxon>Agaricomycetidae</taxon>
        <taxon>Agaricales</taxon>
        <taxon>Marasmiineae</taxon>
        <taxon>Mycenaceae</taxon>
        <taxon>Mycena</taxon>
    </lineage>
</organism>
<feature type="compositionally biased region" description="Low complexity" evidence="2">
    <location>
        <begin position="219"/>
        <end position="236"/>
    </location>
</feature>
<dbReference type="GO" id="GO:0004843">
    <property type="term" value="F:cysteine-type deubiquitinase activity"/>
    <property type="evidence" value="ECO:0007669"/>
    <property type="project" value="InterPro"/>
</dbReference>
<dbReference type="InterPro" id="IPR033979">
    <property type="entry name" value="MINDY_domain"/>
</dbReference>
<sequence length="428" mass="46378">MLDSDHLVAPQPESRPRTQPSSAAASQAELVGSEAEVWYLKTISFGLGDTKQEVKIITQNYNGPCSFIAICNILILRGDITILPRDRPSVSYEFLAQLVGEYLLLRVPDVDISAALEMMPLTQKGMDLNPLFTGATSFRPSGDGADGALKLFEQAGIPLVHGWLVDPESAEAEAIRAHGQDYDTAVVFVADADHTAKGQLVVSDEDLPPVAGGSGSSGAGPSSSSSAGPSSGMVGSRWTPEERAKIEDALVIREFLDSTQSQLTYHGLFHLANTLPPSSLVALFRNSHLSVLHKPHSASGDTALYSLVTDYVFLHESSVVWERFEDVDGQNATFVDSNFVKSTPAGGDYAGHTAESALRQAEIEAGNFVAHDPADLLLAQQLQSEEDSRAQMMREEARHRRLEWEFKAAEKERKKAEKKANKKGCVIM</sequence>
<feature type="coiled-coil region" evidence="1">
    <location>
        <begin position="392"/>
        <end position="419"/>
    </location>
</feature>
<protein>
    <submittedName>
        <fullName evidence="4">MINDY-DUB domain-containing protein</fullName>
    </submittedName>
</protein>
<dbReference type="Pfam" id="PF04424">
    <property type="entry name" value="MINDY_DUB"/>
    <property type="match status" value="1"/>
</dbReference>
<accession>A0A8H6WJK9</accession>
<dbReference type="AlphaFoldDB" id="A0A8H6WJK9"/>
<dbReference type="PANTHER" id="PTHR18063">
    <property type="entry name" value="NF-E2 INDUCIBLE PROTEIN"/>
    <property type="match status" value="1"/>
</dbReference>
<feature type="domain" description="MINDY deubiquitinase" evidence="3">
    <location>
        <begin position="37"/>
        <end position="339"/>
    </location>
</feature>
<dbReference type="OrthoDB" id="10261212at2759"/>